<organism evidence="1 2">
    <name type="scientific">Citrus x changshan-huyou</name>
    <dbReference type="NCBI Taxonomy" id="2935761"/>
    <lineage>
        <taxon>Eukaryota</taxon>
        <taxon>Viridiplantae</taxon>
        <taxon>Streptophyta</taxon>
        <taxon>Embryophyta</taxon>
        <taxon>Tracheophyta</taxon>
        <taxon>Spermatophyta</taxon>
        <taxon>Magnoliopsida</taxon>
        <taxon>eudicotyledons</taxon>
        <taxon>Gunneridae</taxon>
        <taxon>Pentapetalae</taxon>
        <taxon>rosids</taxon>
        <taxon>malvids</taxon>
        <taxon>Sapindales</taxon>
        <taxon>Rutaceae</taxon>
        <taxon>Aurantioideae</taxon>
        <taxon>Citrus</taxon>
    </lineage>
</organism>
<sequence length="56" mass="6178">MASSHSVMGDVYKHVCRLGYKGHDDLTSSSSSFDLSPAICSGFQTRRWQLSTRVAL</sequence>
<keyword evidence="2" id="KW-1185">Reference proteome</keyword>
<accession>A0AAP0MWF3</accession>
<evidence type="ECO:0000313" key="1">
    <source>
        <dbReference type="EMBL" id="KAK9228265.1"/>
    </source>
</evidence>
<comment type="caution">
    <text evidence="1">The sequence shown here is derived from an EMBL/GenBank/DDBJ whole genome shotgun (WGS) entry which is preliminary data.</text>
</comment>
<proteinExistence type="predicted"/>
<dbReference type="AlphaFoldDB" id="A0AAP0MWF3"/>
<protein>
    <submittedName>
        <fullName evidence="1">Uncharacterized protein</fullName>
    </submittedName>
</protein>
<reference evidence="1 2" key="1">
    <citation type="submission" date="2024-05" db="EMBL/GenBank/DDBJ databases">
        <title>Haplotype-resolved chromosome-level genome assembly of Huyou (Citrus changshanensis).</title>
        <authorList>
            <person name="Miao C."/>
            <person name="Chen W."/>
            <person name="Wu Y."/>
            <person name="Wang L."/>
            <person name="Zhao S."/>
            <person name="Grierson D."/>
            <person name="Xu C."/>
            <person name="Chen K."/>
        </authorList>
    </citation>
    <scope>NUCLEOTIDE SEQUENCE [LARGE SCALE GENOMIC DNA]</scope>
    <source>
        <strain evidence="1">01-14</strain>
        <tissue evidence="1">Leaf</tissue>
    </source>
</reference>
<dbReference type="EMBL" id="JBCGBO010000001">
    <property type="protein sequence ID" value="KAK9228265.1"/>
    <property type="molecule type" value="Genomic_DNA"/>
</dbReference>
<evidence type="ECO:0000313" key="2">
    <source>
        <dbReference type="Proteomes" id="UP001428341"/>
    </source>
</evidence>
<dbReference type="Proteomes" id="UP001428341">
    <property type="component" value="Unassembled WGS sequence"/>
</dbReference>
<gene>
    <name evidence="1" type="ORF">WN944_021214</name>
</gene>
<name>A0AAP0MWF3_9ROSI</name>